<keyword evidence="3" id="KW-1185">Reference proteome</keyword>
<sequence>MESRPYSWVALDPDCDHPLEHKEKEREKEERERKCHCDICCNHHGFDNDNAFINQDLAQANLNKQVSDETIIIRDSCDINVTSTDIQAVTSVVTALNAAVVTATLTSIADGVIAELVAQDLLQLTANKQVNRQKLLIECSRGVNVTTVDADIATLISTATNTLVAILVITLVL</sequence>
<evidence type="ECO:0000259" key="1">
    <source>
        <dbReference type="Pfam" id="PF07552"/>
    </source>
</evidence>
<feature type="domain" description="Spore coat protein X/V" evidence="1">
    <location>
        <begin position="52"/>
        <end position="108"/>
    </location>
</feature>
<evidence type="ECO:0000313" key="3">
    <source>
        <dbReference type="Proteomes" id="UP000501914"/>
    </source>
</evidence>
<dbReference type="Pfam" id="PF07552">
    <property type="entry name" value="Coat_X"/>
    <property type="match status" value="2"/>
</dbReference>
<name>A0A6H0WHG5_9BACI</name>
<feature type="domain" description="Spore coat protein X/V" evidence="1">
    <location>
        <begin position="115"/>
        <end position="170"/>
    </location>
</feature>
<organism evidence="2 3">
    <name type="scientific">Bacillus tequilensis</name>
    <dbReference type="NCBI Taxonomy" id="227866"/>
    <lineage>
        <taxon>Bacteria</taxon>
        <taxon>Bacillati</taxon>
        <taxon>Bacillota</taxon>
        <taxon>Bacilli</taxon>
        <taxon>Bacillales</taxon>
        <taxon>Bacillaceae</taxon>
        <taxon>Bacillus</taxon>
    </lineage>
</organism>
<gene>
    <name evidence="2" type="ORF">G4P54_06185</name>
</gene>
<dbReference type="KEGG" id="bteq:G4P54_06185"/>
<protein>
    <submittedName>
        <fullName evidence="2">Spore coat protein</fullName>
    </submittedName>
</protein>
<evidence type="ECO:0000313" key="2">
    <source>
        <dbReference type="EMBL" id="QIW79409.1"/>
    </source>
</evidence>
<dbReference type="EMBL" id="CP048852">
    <property type="protein sequence ID" value="QIW79409.1"/>
    <property type="molecule type" value="Genomic_DNA"/>
</dbReference>
<accession>A0A6H0WHG5</accession>
<dbReference type="GO" id="GO:0031160">
    <property type="term" value="C:spore wall"/>
    <property type="evidence" value="ECO:0007669"/>
    <property type="project" value="InterPro"/>
</dbReference>
<dbReference type="InterPro" id="IPR011428">
    <property type="entry name" value="Spore_coat_X/V"/>
</dbReference>
<proteinExistence type="predicted"/>
<dbReference type="AlphaFoldDB" id="A0A6H0WHG5"/>
<keyword evidence="2" id="KW-0946">Virion</keyword>
<dbReference type="RefSeq" id="WP_167872110.1">
    <property type="nucleotide sequence ID" value="NZ_CP048852.1"/>
</dbReference>
<reference evidence="2 3" key="1">
    <citation type="submission" date="2020-02" db="EMBL/GenBank/DDBJ databases">
        <title>Genome sequencing, annotation and comparative genomic analysis of Bacillus tequilensis EA-CB0015, an effective biological control agent against Pseudocercospora fijiensis in banana plants.</title>
        <authorList>
            <person name="Cuellar-Gaviria T.Z."/>
            <person name="Ju K.-S."/>
            <person name="Villegas-Escobar V."/>
        </authorList>
    </citation>
    <scope>NUCLEOTIDE SEQUENCE [LARGE SCALE GENOMIC DNA]</scope>
    <source>
        <strain evidence="2 3">EA-CB0015</strain>
    </source>
</reference>
<dbReference type="Proteomes" id="UP000501914">
    <property type="component" value="Chromosome"/>
</dbReference>
<keyword evidence="2" id="KW-0167">Capsid protein</keyword>
<dbReference type="GO" id="GO:0030435">
    <property type="term" value="P:sporulation resulting in formation of a cellular spore"/>
    <property type="evidence" value="ECO:0007669"/>
    <property type="project" value="InterPro"/>
</dbReference>